<evidence type="ECO:0000313" key="1">
    <source>
        <dbReference type="EMBL" id="KAF2109999.1"/>
    </source>
</evidence>
<protein>
    <submittedName>
        <fullName evidence="1">Uncharacterized protein</fullName>
    </submittedName>
</protein>
<proteinExistence type="predicted"/>
<gene>
    <name evidence="1" type="ORF">BDV96DRAFT_584937</name>
</gene>
<dbReference type="OrthoDB" id="3633909at2759"/>
<sequence>MAQSSEPVIDSIIERARIDDVLNVLLDHTNLCDVDNVVLSFATDIKQALHLKTHRYSLNRVFTPLVSSENLDHLYAAMTLCGVVLSGSRAADYFQPGSCVAASDFDFYVTAGTPSVDDTPEPHNIDDSASKFHGFLTSIGVAMDSMAPLVPSSFVFDNVPTDAFYPHFSVTAGISKSGKKVQMIRVSEPTVLDAITNFHSTPPQCFITGGYAAVHMYGALSKEGKMFPWDLNVMNQNSLRHGDAFDMGERALTYRKCPVCGPRDVLKLYPSTRHAFLDALDYDATEESREKWVQDNYTAGMPLHRAALAAAGLITCSVDGPGSAGSAKYQARGYRRIKLDDLRARPIEALAEELDYPSGYGPHRLRRIGDEETTFVTYRSFATYAAYCDVFDRLCGESADSPMVESEWREWLAKKTLALKDYAWLEETYWTVPWHKWQHMVDAPDDLTAMSNVERKFFGV</sequence>
<organism evidence="1 2">
    <name type="scientific">Lophiotrema nucula</name>
    <dbReference type="NCBI Taxonomy" id="690887"/>
    <lineage>
        <taxon>Eukaryota</taxon>
        <taxon>Fungi</taxon>
        <taxon>Dikarya</taxon>
        <taxon>Ascomycota</taxon>
        <taxon>Pezizomycotina</taxon>
        <taxon>Dothideomycetes</taxon>
        <taxon>Pleosporomycetidae</taxon>
        <taxon>Pleosporales</taxon>
        <taxon>Lophiotremataceae</taxon>
        <taxon>Lophiotrema</taxon>
    </lineage>
</organism>
<reference evidence="1" key="1">
    <citation type="journal article" date="2020" name="Stud. Mycol.">
        <title>101 Dothideomycetes genomes: a test case for predicting lifestyles and emergence of pathogens.</title>
        <authorList>
            <person name="Haridas S."/>
            <person name="Albert R."/>
            <person name="Binder M."/>
            <person name="Bloem J."/>
            <person name="Labutti K."/>
            <person name="Salamov A."/>
            <person name="Andreopoulos B."/>
            <person name="Baker S."/>
            <person name="Barry K."/>
            <person name="Bills G."/>
            <person name="Bluhm B."/>
            <person name="Cannon C."/>
            <person name="Castanera R."/>
            <person name="Culley D."/>
            <person name="Daum C."/>
            <person name="Ezra D."/>
            <person name="Gonzalez J."/>
            <person name="Henrissat B."/>
            <person name="Kuo A."/>
            <person name="Liang C."/>
            <person name="Lipzen A."/>
            <person name="Lutzoni F."/>
            <person name="Magnuson J."/>
            <person name="Mondo S."/>
            <person name="Nolan M."/>
            <person name="Ohm R."/>
            <person name="Pangilinan J."/>
            <person name="Park H.-J."/>
            <person name="Ramirez L."/>
            <person name="Alfaro M."/>
            <person name="Sun H."/>
            <person name="Tritt A."/>
            <person name="Yoshinaga Y."/>
            <person name="Zwiers L.-H."/>
            <person name="Turgeon B."/>
            <person name="Goodwin S."/>
            <person name="Spatafora J."/>
            <person name="Crous P."/>
            <person name="Grigoriev I."/>
        </authorList>
    </citation>
    <scope>NUCLEOTIDE SEQUENCE</scope>
    <source>
        <strain evidence="1">CBS 627.86</strain>
    </source>
</reference>
<dbReference type="AlphaFoldDB" id="A0A6A5YS24"/>
<evidence type="ECO:0000313" key="2">
    <source>
        <dbReference type="Proteomes" id="UP000799770"/>
    </source>
</evidence>
<dbReference type="Proteomes" id="UP000799770">
    <property type="component" value="Unassembled WGS sequence"/>
</dbReference>
<dbReference type="EMBL" id="ML977340">
    <property type="protein sequence ID" value="KAF2109999.1"/>
    <property type="molecule type" value="Genomic_DNA"/>
</dbReference>
<name>A0A6A5YS24_9PLEO</name>
<keyword evidence="2" id="KW-1185">Reference proteome</keyword>
<accession>A0A6A5YS24</accession>